<evidence type="ECO:0000313" key="14">
    <source>
        <dbReference type="Proteomes" id="UP001161017"/>
    </source>
</evidence>
<dbReference type="GO" id="GO:0005524">
    <property type="term" value="F:ATP binding"/>
    <property type="evidence" value="ECO:0007669"/>
    <property type="project" value="UniProtKB-KW"/>
</dbReference>
<keyword evidence="4 10" id="KW-0812">Transmembrane</keyword>
<evidence type="ECO:0000256" key="9">
    <source>
        <dbReference type="ARBA" id="ARBA00023136"/>
    </source>
</evidence>
<comment type="similarity">
    <text evidence="2">Belongs to the ABC transporter superfamily. ABCC family. Conjugate transporter (TC 3.A.1.208) subfamily.</text>
</comment>
<dbReference type="Gene3D" id="1.20.1560.10">
    <property type="entry name" value="ABC transporter type 1, transmembrane domain"/>
    <property type="match status" value="1"/>
</dbReference>
<evidence type="ECO:0000256" key="6">
    <source>
        <dbReference type="ARBA" id="ARBA00022741"/>
    </source>
</evidence>
<name>A0AA43TTQ6_9LECA</name>
<dbReference type="InterPro" id="IPR027417">
    <property type="entry name" value="P-loop_NTPase"/>
</dbReference>
<accession>A0AA43TTQ6</accession>
<dbReference type="PROSITE" id="PS00211">
    <property type="entry name" value="ABC_TRANSPORTER_1"/>
    <property type="match status" value="1"/>
</dbReference>
<comment type="caution">
    <text evidence="13">The sequence shown here is derived from an EMBL/GenBank/DDBJ whole genome shotgun (WGS) entry which is preliminary data.</text>
</comment>
<keyword evidence="14" id="KW-1185">Reference proteome</keyword>
<dbReference type="PANTHER" id="PTHR24223">
    <property type="entry name" value="ATP-BINDING CASSETTE SUB-FAMILY C"/>
    <property type="match status" value="1"/>
</dbReference>
<evidence type="ECO:0000256" key="5">
    <source>
        <dbReference type="ARBA" id="ARBA00022737"/>
    </source>
</evidence>
<evidence type="ECO:0000256" key="1">
    <source>
        <dbReference type="ARBA" id="ARBA00004141"/>
    </source>
</evidence>
<dbReference type="Proteomes" id="UP001161017">
    <property type="component" value="Unassembled WGS sequence"/>
</dbReference>
<organism evidence="13 14">
    <name type="scientific">Ramalina farinacea</name>
    <dbReference type="NCBI Taxonomy" id="258253"/>
    <lineage>
        <taxon>Eukaryota</taxon>
        <taxon>Fungi</taxon>
        <taxon>Dikarya</taxon>
        <taxon>Ascomycota</taxon>
        <taxon>Pezizomycotina</taxon>
        <taxon>Lecanoromycetes</taxon>
        <taxon>OSLEUM clade</taxon>
        <taxon>Lecanoromycetidae</taxon>
        <taxon>Lecanorales</taxon>
        <taxon>Lecanorineae</taxon>
        <taxon>Ramalinaceae</taxon>
        <taxon>Ramalina</taxon>
    </lineage>
</organism>
<dbReference type="SUPFAM" id="SSF90123">
    <property type="entry name" value="ABC transporter transmembrane region"/>
    <property type="match status" value="1"/>
</dbReference>
<dbReference type="InterPro" id="IPR036640">
    <property type="entry name" value="ABC1_TM_sf"/>
</dbReference>
<dbReference type="Pfam" id="PF00005">
    <property type="entry name" value="ABC_tran"/>
    <property type="match status" value="1"/>
</dbReference>
<protein>
    <submittedName>
        <fullName evidence="13">Uncharacterized protein</fullName>
    </submittedName>
</protein>
<evidence type="ECO:0000256" key="7">
    <source>
        <dbReference type="ARBA" id="ARBA00022840"/>
    </source>
</evidence>
<dbReference type="SMART" id="SM00382">
    <property type="entry name" value="AAA"/>
    <property type="match status" value="1"/>
</dbReference>
<comment type="subcellular location">
    <subcellularLocation>
        <location evidence="1">Membrane</location>
        <topology evidence="1">Multi-pass membrane protein</topology>
    </subcellularLocation>
</comment>
<dbReference type="FunFam" id="3.40.50.300:FF:000610">
    <property type="entry name" value="Multidrug resistance-associated ABC transporter"/>
    <property type="match status" value="1"/>
</dbReference>
<keyword evidence="5" id="KW-0677">Repeat</keyword>
<evidence type="ECO:0000256" key="10">
    <source>
        <dbReference type="SAM" id="Phobius"/>
    </source>
</evidence>
<keyword evidence="6" id="KW-0547">Nucleotide-binding</keyword>
<feature type="transmembrane region" description="Helical" evidence="10">
    <location>
        <begin position="58"/>
        <end position="79"/>
    </location>
</feature>
<dbReference type="InterPro" id="IPR003439">
    <property type="entry name" value="ABC_transporter-like_ATP-bd"/>
</dbReference>
<evidence type="ECO:0000256" key="3">
    <source>
        <dbReference type="ARBA" id="ARBA00022448"/>
    </source>
</evidence>
<evidence type="ECO:0000256" key="2">
    <source>
        <dbReference type="ARBA" id="ARBA00009726"/>
    </source>
</evidence>
<evidence type="ECO:0000256" key="8">
    <source>
        <dbReference type="ARBA" id="ARBA00022989"/>
    </source>
</evidence>
<evidence type="ECO:0000313" key="13">
    <source>
        <dbReference type="EMBL" id="MDI1487833.1"/>
    </source>
</evidence>
<dbReference type="PROSITE" id="PS50929">
    <property type="entry name" value="ABC_TM1F"/>
    <property type="match status" value="1"/>
</dbReference>
<dbReference type="PROSITE" id="PS50893">
    <property type="entry name" value="ABC_TRANSPORTER_2"/>
    <property type="match status" value="1"/>
</dbReference>
<dbReference type="InterPro" id="IPR003593">
    <property type="entry name" value="AAA+_ATPase"/>
</dbReference>
<keyword evidence="9 10" id="KW-0472">Membrane</keyword>
<dbReference type="InterPro" id="IPR011527">
    <property type="entry name" value="ABC1_TM_dom"/>
</dbReference>
<keyword evidence="8 10" id="KW-1133">Transmembrane helix</keyword>
<dbReference type="Gene3D" id="3.40.50.300">
    <property type="entry name" value="P-loop containing nucleotide triphosphate hydrolases"/>
    <property type="match status" value="1"/>
</dbReference>
<dbReference type="InterPro" id="IPR050173">
    <property type="entry name" value="ABC_transporter_C-like"/>
</dbReference>
<keyword evidence="7" id="KW-0067">ATP-binding</keyword>
<reference evidence="13" key="1">
    <citation type="journal article" date="2023" name="Genome Biol. Evol.">
        <title>First Whole Genome Sequence and Flow Cytometry Genome Size Data for the Lichen-Forming Fungus Ramalina farinacea (Ascomycota).</title>
        <authorList>
            <person name="Llewellyn T."/>
            <person name="Mian S."/>
            <person name="Hill R."/>
            <person name="Leitch I.J."/>
            <person name="Gaya E."/>
        </authorList>
    </citation>
    <scope>NUCLEOTIDE SEQUENCE</scope>
    <source>
        <strain evidence="13">LIQ254RAFAR</strain>
    </source>
</reference>
<evidence type="ECO:0000256" key="4">
    <source>
        <dbReference type="ARBA" id="ARBA00022692"/>
    </source>
</evidence>
<feature type="domain" description="ABC transporter" evidence="11">
    <location>
        <begin position="148"/>
        <end position="401"/>
    </location>
</feature>
<dbReference type="PANTHER" id="PTHR24223:SF456">
    <property type="entry name" value="MULTIDRUG RESISTANCE-ASSOCIATED PROTEIN LETHAL(2)03659"/>
    <property type="match status" value="1"/>
</dbReference>
<dbReference type="EMBL" id="JAPUFD010000006">
    <property type="protein sequence ID" value="MDI1487833.1"/>
    <property type="molecule type" value="Genomic_DNA"/>
</dbReference>
<dbReference type="InterPro" id="IPR017871">
    <property type="entry name" value="ABC_transporter-like_CS"/>
</dbReference>
<dbReference type="AlphaFoldDB" id="A0AA43TTQ6"/>
<evidence type="ECO:0000259" key="11">
    <source>
        <dbReference type="PROSITE" id="PS50893"/>
    </source>
</evidence>
<evidence type="ECO:0000259" key="12">
    <source>
        <dbReference type="PROSITE" id="PS50929"/>
    </source>
</evidence>
<dbReference type="SUPFAM" id="SSF52540">
    <property type="entry name" value="P-loop containing nucleoside triphosphate hydrolases"/>
    <property type="match status" value="1"/>
</dbReference>
<feature type="transmembrane region" description="Helical" evidence="10">
    <location>
        <begin position="85"/>
        <end position="106"/>
    </location>
</feature>
<dbReference type="CDD" id="cd03244">
    <property type="entry name" value="ABCC_MRP_domain2"/>
    <property type="match status" value="1"/>
</dbReference>
<dbReference type="GO" id="GO:0140359">
    <property type="term" value="F:ABC-type transporter activity"/>
    <property type="evidence" value="ECO:0007669"/>
    <property type="project" value="InterPro"/>
</dbReference>
<dbReference type="GO" id="GO:0016020">
    <property type="term" value="C:membrane"/>
    <property type="evidence" value="ECO:0007669"/>
    <property type="project" value="UniProtKB-SubCell"/>
</dbReference>
<dbReference type="GO" id="GO:0016887">
    <property type="term" value="F:ATP hydrolysis activity"/>
    <property type="evidence" value="ECO:0007669"/>
    <property type="project" value="InterPro"/>
</dbReference>
<feature type="domain" description="ABC transmembrane type-1" evidence="12">
    <location>
        <begin position="1"/>
        <end position="114"/>
    </location>
</feature>
<gene>
    <name evidence="13" type="ORF">OHK93_007106</name>
</gene>
<proteinExistence type="inferred from homology"/>
<sequence length="412" mass="45172">MPESIKRSPVFEQLESLLSGLPTIRACNKSHAFINRMYSKIDDHARCVWHLWLFNRWLGIRFALLGAVFTLIVASFAVYSPGVSASLAGLALSFSLEFTQSVFWVLRRYADVEMDMNSLERISEFCAIPTEPSDGKVPPAHWPSSGQIEIRDLMVGYSADSPPVLRGVSFACDSGSRVGIVGRTGAGKSSLTLALFRFLEARSGSIFIGGLDISTLALRELRERIAIIPQHPVLWLGTIRSNLDPFGAYDDTQLKDALERVHLSELVTPMDASSEDGEAYASGSPIPSHSCTLSMQVSESGLNLSLGQRQLVCLARALLSQPKILIMDEATSAVDMDTDAIVQRSIRSELKNCTLIVIAHKLSTVIDLDKIVVLEAGQVVEMGAPKELWEKGGMFSEMVKQSGERNLLEKLT</sequence>
<keyword evidence="3" id="KW-0813">Transport</keyword>